<dbReference type="Proteomes" id="UP000250831">
    <property type="component" value="Unassembled WGS sequence"/>
</dbReference>
<dbReference type="InterPro" id="IPR051906">
    <property type="entry name" value="TolC-like"/>
</dbReference>
<protein>
    <recommendedName>
        <fullName evidence="10">TolC family protein</fullName>
    </recommendedName>
</protein>
<dbReference type="EMBL" id="QCXX01000009">
    <property type="protein sequence ID" value="PUV21582.1"/>
    <property type="molecule type" value="Genomic_DNA"/>
</dbReference>
<evidence type="ECO:0000256" key="4">
    <source>
        <dbReference type="ARBA" id="ARBA00022452"/>
    </source>
</evidence>
<dbReference type="RefSeq" id="WP_108636407.1">
    <property type="nucleotide sequence ID" value="NZ_QCXX01000009.1"/>
</dbReference>
<dbReference type="GO" id="GO:0015288">
    <property type="term" value="F:porin activity"/>
    <property type="evidence" value="ECO:0007669"/>
    <property type="project" value="TreeGrafter"/>
</dbReference>
<evidence type="ECO:0000256" key="6">
    <source>
        <dbReference type="ARBA" id="ARBA00023136"/>
    </source>
</evidence>
<dbReference type="InterPro" id="IPR003423">
    <property type="entry name" value="OMP_efflux"/>
</dbReference>
<keyword evidence="6" id="KW-0472">Membrane</keyword>
<keyword evidence="7" id="KW-0998">Cell outer membrane</keyword>
<dbReference type="GO" id="GO:0009279">
    <property type="term" value="C:cell outer membrane"/>
    <property type="evidence" value="ECO:0007669"/>
    <property type="project" value="UniProtKB-SubCell"/>
</dbReference>
<reference evidence="8 9" key="1">
    <citation type="submission" date="2018-04" db="EMBL/GenBank/DDBJ databases">
        <title>Sphingobacterium sp. M46 Genome.</title>
        <authorList>
            <person name="Cheng J."/>
            <person name="Li Y."/>
        </authorList>
    </citation>
    <scope>NUCLEOTIDE SEQUENCE [LARGE SCALE GENOMIC DNA]</scope>
    <source>
        <strain evidence="8 9">M46</strain>
    </source>
</reference>
<dbReference type="OrthoDB" id="940457at2"/>
<evidence type="ECO:0008006" key="10">
    <source>
        <dbReference type="Google" id="ProtNLM"/>
    </source>
</evidence>
<keyword evidence="9" id="KW-1185">Reference proteome</keyword>
<dbReference type="GO" id="GO:1990281">
    <property type="term" value="C:efflux pump complex"/>
    <property type="evidence" value="ECO:0007669"/>
    <property type="project" value="TreeGrafter"/>
</dbReference>
<evidence type="ECO:0000256" key="5">
    <source>
        <dbReference type="ARBA" id="ARBA00022692"/>
    </source>
</evidence>
<keyword evidence="5" id="KW-0812">Transmembrane</keyword>
<sequence>MKLLKYIIIFSFCSATNGYCQSSANDYTLENIIEIAKSESIANKISVAHHQRNIAQYNSYKKLFLPEISFTSNILDYSKDYFSVIQPSGTISFQSRSQNYSTLGLAITQIVPQTGGTVSVSSNLTRFDDFILKEKQYNGIPINLSIRQPINAYNEYKWLNIIEPIRLENTKRRSVAELAQISLLTTKLYFNVIEGKSSFDLSEEAYKTFQRLLNEEKEKVKFGTTSLNKYSQIEIQMLDAEKLRNAALEDLNNSIVELSDYIGIHISKDNELRLPSQLPEIKIDNIDLVSSMEKNMAEYTEFKIKALEAQRDLEKVKKEKYKINVGLSVGYNSTDNHLGNVYSRANPRQSATLSLNFPILDWGRLKETAKAAEYNLKEVELAIESDKKIILQNMRRAVNGIEYSIKDIEISRKMLEIAKQRYSLLIDQFSTGKITVTDLINSQQENNVANQSYIRSLRKYWENYYELTVFVK</sequence>
<dbReference type="PANTHER" id="PTHR30026">
    <property type="entry name" value="OUTER MEMBRANE PROTEIN TOLC"/>
    <property type="match status" value="1"/>
</dbReference>
<evidence type="ECO:0000256" key="1">
    <source>
        <dbReference type="ARBA" id="ARBA00004442"/>
    </source>
</evidence>
<dbReference type="GO" id="GO:0015562">
    <property type="term" value="F:efflux transmembrane transporter activity"/>
    <property type="evidence" value="ECO:0007669"/>
    <property type="project" value="InterPro"/>
</dbReference>
<organism evidence="8 9">
    <name type="scientific">Sphingobacterium athyrii</name>
    <dbReference type="NCBI Taxonomy" id="2152717"/>
    <lineage>
        <taxon>Bacteria</taxon>
        <taxon>Pseudomonadati</taxon>
        <taxon>Bacteroidota</taxon>
        <taxon>Sphingobacteriia</taxon>
        <taxon>Sphingobacteriales</taxon>
        <taxon>Sphingobacteriaceae</taxon>
        <taxon>Sphingobacterium</taxon>
    </lineage>
</organism>
<comment type="similarity">
    <text evidence="2">Belongs to the outer membrane factor (OMF) (TC 1.B.17) family.</text>
</comment>
<evidence type="ECO:0000313" key="9">
    <source>
        <dbReference type="Proteomes" id="UP000250831"/>
    </source>
</evidence>
<dbReference type="SUPFAM" id="SSF56954">
    <property type="entry name" value="Outer membrane efflux proteins (OEP)"/>
    <property type="match status" value="1"/>
</dbReference>
<keyword evidence="3" id="KW-0813">Transport</keyword>
<accession>A0A363NLC1</accession>
<comment type="subcellular location">
    <subcellularLocation>
        <location evidence="1">Cell outer membrane</location>
    </subcellularLocation>
</comment>
<dbReference type="AlphaFoldDB" id="A0A363NLC1"/>
<comment type="caution">
    <text evidence="8">The sequence shown here is derived from an EMBL/GenBank/DDBJ whole genome shotgun (WGS) entry which is preliminary data.</text>
</comment>
<proteinExistence type="inferred from homology"/>
<gene>
    <name evidence="8" type="ORF">DCO56_24850</name>
</gene>
<evidence type="ECO:0000256" key="7">
    <source>
        <dbReference type="ARBA" id="ARBA00023237"/>
    </source>
</evidence>
<evidence type="ECO:0000313" key="8">
    <source>
        <dbReference type="EMBL" id="PUV21582.1"/>
    </source>
</evidence>
<dbReference type="PANTHER" id="PTHR30026:SF20">
    <property type="entry name" value="OUTER MEMBRANE PROTEIN TOLC"/>
    <property type="match status" value="1"/>
</dbReference>
<dbReference type="Pfam" id="PF02321">
    <property type="entry name" value="OEP"/>
    <property type="match status" value="1"/>
</dbReference>
<evidence type="ECO:0000256" key="2">
    <source>
        <dbReference type="ARBA" id="ARBA00007613"/>
    </source>
</evidence>
<evidence type="ECO:0000256" key="3">
    <source>
        <dbReference type="ARBA" id="ARBA00022448"/>
    </source>
</evidence>
<keyword evidence="4" id="KW-1134">Transmembrane beta strand</keyword>
<dbReference type="Gene3D" id="1.20.1600.10">
    <property type="entry name" value="Outer membrane efflux proteins (OEP)"/>
    <property type="match status" value="1"/>
</dbReference>
<name>A0A363NLC1_9SPHI</name>